<keyword evidence="5" id="KW-0067">ATP-binding</keyword>
<keyword evidence="7 8" id="KW-0472">Membrane</keyword>
<feature type="transmembrane region" description="Helical" evidence="8">
    <location>
        <begin position="168"/>
        <end position="188"/>
    </location>
</feature>
<keyword evidence="4" id="KW-0547">Nucleotide-binding</keyword>
<dbReference type="GO" id="GO:0042760">
    <property type="term" value="P:very long-chain fatty acid catabolic process"/>
    <property type="evidence" value="ECO:0007669"/>
    <property type="project" value="TreeGrafter"/>
</dbReference>
<dbReference type="InterPro" id="IPR050835">
    <property type="entry name" value="ABC_transporter_sub-D"/>
</dbReference>
<keyword evidence="12" id="KW-1185">Reference proteome</keyword>
<gene>
    <name evidence="11" type="ORF">SmJEL517_g06070</name>
</gene>
<evidence type="ECO:0000256" key="5">
    <source>
        <dbReference type="ARBA" id="ARBA00022840"/>
    </source>
</evidence>
<comment type="similarity">
    <text evidence="1">Belongs to the ABC transporter superfamily. ABCD family. Peroxisomal fatty acyl CoA transporter (TC 3.A.1.203) subfamily.</text>
</comment>
<dbReference type="GO" id="GO:0005778">
    <property type="term" value="C:peroxisomal membrane"/>
    <property type="evidence" value="ECO:0007669"/>
    <property type="project" value="TreeGrafter"/>
</dbReference>
<dbReference type="GO" id="GO:0015910">
    <property type="term" value="P:long-chain fatty acid import into peroxisome"/>
    <property type="evidence" value="ECO:0007669"/>
    <property type="project" value="TreeGrafter"/>
</dbReference>
<evidence type="ECO:0000313" key="11">
    <source>
        <dbReference type="EMBL" id="TPX30347.1"/>
    </source>
</evidence>
<sequence length="774" mass="87144">MSQYIPQPLPPSIVAQITTNNLPLQPFAISSSSAILQLVKNHPRRASALAIALTAVSTLAYTTSISNSPSSTTKKIELLVKDSEEEKGPLRIDKRIVKVSVDKKFWKQLYYIWKICVPTLNHKTVGILSLHTIFLVLRTYLSVLVARLDGKLVRDLVAGDKVEFLKGLGYWFAIAIPATYTNSMIRYLQSKFAMNLRTSLTRHVHDTYMSKMTYYKAGNLDHRIDGADQLITTDINRFCVAAANLYSNLGKPTLDLVIFNYQLAKSIGTYGFLGILINYWATSRFIQNITPPFGKLAAEEAKLEGDFRSAHSRLITNSEEIAFYNGGHLERSILNRTYSRLMRHVNRIYYIRIGYNMFEDFIIKYCWSAFGLIMAAIPIFYPELAGSHERVMAAKEKEESEQGGIIEKSQTMDKATGRRTEGFITNKRLMVSLADAGGRLVYAGKDLSELAGYTYRVYNMLRVLHDLRDDKYVQVENASSVYSIEDVEGVIEYHDVDEGIKLHKVPIVTPSGDTVLVNELTLEIHPTDHLMITGANGAGKSAIIRVIAGLWPLFRGRLARPQRGVSNIFFVPQRPYLVQGTMRDQVIYPHSHAQMLADGKTDQDLMEILKMVYLEYVVTREGGFDVVKEWKDVFSGGEKQRMQIARLFYHAPRFAVLDEATSAVSSDVEALMYTTAKDLDITIVTISHRPALFKYHRYLLRLADGAYTLERIGTGESLIGTVGSEIKKLEEQLKGLDDAKWRLEEVNEELNLSKRGGVGSKGGDGLENARRTLI</sequence>
<evidence type="ECO:0000256" key="3">
    <source>
        <dbReference type="ARBA" id="ARBA00022692"/>
    </source>
</evidence>
<dbReference type="GO" id="GO:0007031">
    <property type="term" value="P:peroxisome organization"/>
    <property type="evidence" value="ECO:0007669"/>
    <property type="project" value="TreeGrafter"/>
</dbReference>
<evidence type="ECO:0000256" key="1">
    <source>
        <dbReference type="ARBA" id="ARBA00008575"/>
    </source>
</evidence>
<dbReference type="Gene3D" id="1.20.1560.10">
    <property type="entry name" value="ABC transporter type 1, transmembrane domain"/>
    <property type="match status" value="1"/>
</dbReference>
<keyword evidence="6 8" id="KW-1133">Transmembrane helix</keyword>
<dbReference type="InterPro" id="IPR011527">
    <property type="entry name" value="ABC1_TM_dom"/>
</dbReference>
<dbReference type="GeneID" id="42007293"/>
<accession>A0A507BKI2</accession>
<evidence type="ECO:0000313" key="12">
    <source>
        <dbReference type="Proteomes" id="UP000319731"/>
    </source>
</evidence>
<organism evidence="11 12">
    <name type="scientific">Synchytrium microbalum</name>
    <dbReference type="NCBI Taxonomy" id="1806994"/>
    <lineage>
        <taxon>Eukaryota</taxon>
        <taxon>Fungi</taxon>
        <taxon>Fungi incertae sedis</taxon>
        <taxon>Chytridiomycota</taxon>
        <taxon>Chytridiomycota incertae sedis</taxon>
        <taxon>Chytridiomycetes</taxon>
        <taxon>Synchytriales</taxon>
        <taxon>Synchytriaceae</taxon>
        <taxon>Synchytrium</taxon>
    </lineage>
</organism>
<dbReference type="GO" id="GO:0005524">
    <property type="term" value="F:ATP binding"/>
    <property type="evidence" value="ECO:0007669"/>
    <property type="project" value="UniProtKB-KW"/>
</dbReference>
<dbReference type="Pfam" id="PF00005">
    <property type="entry name" value="ABC_tran"/>
    <property type="match status" value="1"/>
</dbReference>
<feature type="transmembrane region" description="Helical" evidence="8">
    <location>
        <begin position="361"/>
        <end position="381"/>
    </location>
</feature>
<evidence type="ECO:0000256" key="6">
    <source>
        <dbReference type="ARBA" id="ARBA00022989"/>
    </source>
</evidence>
<reference evidence="11 12" key="1">
    <citation type="journal article" date="2019" name="Sci. Rep.">
        <title>Comparative genomics of chytrid fungi reveal insights into the obligate biotrophic and pathogenic lifestyle of Synchytrium endobioticum.</title>
        <authorList>
            <person name="van de Vossenberg B.T.L.H."/>
            <person name="Warris S."/>
            <person name="Nguyen H.D.T."/>
            <person name="van Gent-Pelzer M.P.E."/>
            <person name="Joly D.L."/>
            <person name="van de Geest H.C."/>
            <person name="Bonants P.J.M."/>
            <person name="Smith D.S."/>
            <person name="Levesque C.A."/>
            <person name="van der Lee T.A.J."/>
        </authorList>
    </citation>
    <scope>NUCLEOTIDE SEQUENCE [LARGE SCALE GENOMIC DNA]</scope>
    <source>
        <strain evidence="11 12">JEL517</strain>
    </source>
</reference>
<feature type="transmembrane region" description="Helical" evidence="8">
    <location>
        <begin position="128"/>
        <end position="148"/>
    </location>
</feature>
<dbReference type="PROSITE" id="PS50929">
    <property type="entry name" value="ABC_TM1F"/>
    <property type="match status" value="1"/>
</dbReference>
<dbReference type="PROSITE" id="PS50893">
    <property type="entry name" value="ABC_TRANSPORTER_2"/>
    <property type="match status" value="1"/>
</dbReference>
<keyword evidence="2" id="KW-0813">Transport</keyword>
<dbReference type="GO" id="GO:0016887">
    <property type="term" value="F:ATP hydrolysis activity"/>
    <property type="evidence" value="ECO:0007669"/>
    <property type="project" value="InterPro"/>
</dbReference>
<dbReference type="PANTHER" id="PTHR11384:SF67">
    <property type="entry name" value="ATP-BINDING CASSETTE SUB-FAMILY D MEMBER 1"/>
    <property type="match status" value="1"/>
</dbReference>
<dbReference type="SUPFAM" id="SSF90123">
    <property type="entry name" value="ABC transporter transmembrane region"/>
    <property type="match status" value="1"/>
</dbReference>
<dbReference type="SUPFAM" id="SSF52540">
    <property type="entry name" value="P-loop containing nucleoside triphosphate hydrolases"/>
    <property type="match status" value="1"/>
</dbReference>
<dbReference type="Gene3D" id="3.40.50.300">
    <property type="entry name" value="P-loop containing nucleotide triphosphate hydrolases"/>
    <property type="match status" value="1"/>
</dbReference>
<evidence type="ECO:0000259" key="9">
    <source>
        <dbReference type="PROSITE" id="PS50893"/>
    </source>
</evidence>
<dbReference type="InterPro" id="IPR027417">
    <property type="entry name" value="P-loop_NTPase"/>
</dbReference>
<dbReference type="SMART" id="SM00382">
    <property type="entry name" value="AAA"/>
    <property type="match status" value="1"/>
</dbReference>
<evidence type="ECO:0000256" key="8">
    <source>
        <dbReference type="SAM" id="Phobius"/>
    </source>
</evidence>
<dbReference type="STRING" id="1806994.A0A507BKI2"/>
<dbReference type="PROSITE" id="PS00211">
    <property type="entry name" value="ABC_TRANSPORTER_1"/>
    <property type="match status" value="1"/>
</dbReference>
<evidence type="ECO:0000256" key="7">
    <source>
        <dbReference type="ARBA" id="ARBA00023136"/>
    </source>
</evidence>
<dbReference type="EMBL" id="QEAO01000074">
    <property type="protein sequence ID" value="TPX30347.1"/>
    <property type="molecule type" value="Genomic_DNA"/>
</dbReference>
<feature type="domain" description="ABC transmembrane type-1" evidence="10">
    <location>
        <begin position="132"/>
        <end position="363"/>
    </location>
</feature>
<dbReference type="InterPro" id="IPR036640">
    <property type="entry name" value="ABC1_TM_sf"/>
</dbReference>
<dbReference type="GO" id="GO:0140359">
    <property type="term" value="F:ABC-type transporter activity"/>
    <property type="evidence" value="ECO:0007669"/>
    <property type="project" value="InterPro"/>
</dbReference>
<dbReference type="InterPro" id="IPR003439">
    <property type="entry name" value="ABC_transporter-like_ATP-bd"/>
</dbReference>
<keyword evidence="3 8" id="KW-0812">Transmembrane</keyword>
<dbReference type="Proteomes" id="UP000319731">
    <property type="component" value="Unassembled WGS sequence"/>
</dbReference>
<evidence type="ECO:0000259" key="10">
    <source>
        <dbReference type="PROSITE" id="PS50929"/>
    </source>
</evidence>
<feature type="domain" description="ABC transporter" evidence="9">
    <location>
        <begin position="500"/>
        <end position="731"/>
    </location>
</feature>
<comment type="caution">
    <text evidence="11">The sequence shown here is derived from an EMBL/GenBank/DDBJ whole genome shotgun (WGS) entry which is preliminary data.</text>
</comment>
<dbReference type="OrthoDB" id="422637at2759"/>
<dbReference type="CDD" id="cd03223">
    <property type="entry name" value="ABCD_peroxisomal_ALDP"/>
    <property type="match status" value="1"/>
</dbReference>
<dbReference type="RefSeq" id="XP_031022024.1">
    <property type="nucleotide sequence ID" value="XM_031171996.1"/>
</dbReference>
<dbReference type="InterPro" id="IPR003593">
    <property type="entry name" value="AAA+_ATPase"/>
</dbReference>
<dbReference type="GO" id="GO:0006635">
    <property type="term" value="P:fatty acid beta-oxidation"/>
    <property type="evidence" value="ECO:0007669"/>
    <property type="project" value="TreeGrafter"/>
</dbReference>
<evidence type="ECO:0000256" key="2">
    <source>
        <dbReference type="ARBA" id="ARBA00022448"/>
    </source>
</evidence>
<evidence type="ECO:0000256" key="4">
    <source>
        <dbReference type="ARBA" id="ARBA00022741"/>
    </source>
</evidence>
<dbReference type="PANTHER" id="PTHR11384">
    <property type="entry name" value="ATP-BINDING CASSETTE, SUB-FAMILY D MEMBER"/>
    <property type="match status" value="1"/>
</dbReference>
<evidence type="ECO:0008006" key="13">
    <source>
        <dbReference type="Google" id="ProtNLM"/>
    </source>
</evidence>
<dbReference type="InterPro" id="IPR017871">
    <property type="entry name" value="ABC_transporter-like_CS"/>
</dbReference>
<dbReference type="GO" id="GO:0005324">
    <property type="term" value="F:long-chain fatty acid transmembrane transporter activity"/>
    <property type="evidence" value="ECO:0007669"/>
    <property type="project" value="TreeGrafter"/>
</dbReference>
<dbReference type="Pfam" id="PF06472">
    <property type="entry name" value="ABC_membrane_2"/>
    <property type="match status" value="1"/>
</dbReference>
<dbReference type="AlphaFoldDB" id="A0A507BKI2"/>
<proteinExistence type="inferred from homology"/>
<name>A0A507BKI2_9FUNG</name>
<protein>
    <recommendedName>
        <fullName evidence="13">ABC transporter domain-containing protein</fullName>
    </recommendedName>
</protein>